<dbReference type="AlphaFoldDB" id="A0A0F9ZMT2"/>
<feature type="transmembrane region" description="Helical" evidence="1">
    <location>
        <begin position="6"/>
        <end position="24"/>
    </location>
</feature>
<evidence type="ECO:0000256" key="1">
    <source>
        <dbReference type="SAM" id="Phobius"/>
    </source>
</evidence>
<protein>
    <submittedName>
        <fullName evidence="2">Uncharacterized protein</fullName>
    </submittedName>
</protein>
<dbReference type="EMBL" id="LBOW01000001">
    <property type="protein sequence ID" value="KKP45524.1"/>
    <property type="molecule type" value="Genomic_DNA"/>
</dbReference>
<gene>
    <name evidence="2" type="ORF">UR35_C0001G0121</name>
</gene>
<evidence type="ECO:0000313" key="2">
    <source>
        <dbReference type="EMBL" id="KKP45524.1"/>
    </source>
</evidence>
<name>A0A0F9ZMT2_9BACT</name>
<dbReference type="STRING" id="1618566.UR35_C0001G0121"/>
<keyword evidence="1" id="KW-0472">Membrane</keyword>
<evidence type="ECO:0000313" key="3">
    <source>
        <dbReference type="Proteomes" id="UP000034778"/>
    </source>
</evidence>
<dbReference type="Proteomes" id="UP000034778">
    <property type="component" value="Unassembled WGS sequence"/>
</dbReference>
<organism evidence="2 3">
    <name type="scientific">Candidatus Woesebacteria bacterium GW2011_GWB1_33_22</name>
    <dbReference type="NCBI Taxonomy" id="1618566"/>
    <lineage>
        <taxon>Bacteria</taxon>
        <taxon>Candidatus Woeseibacteriota</taxon>
    </lineage>
</organism>
<accession>A0A0F9ZMT2</accession>
<proteinExistence type="predicted"/>
<reference evidence="2 3" key="1">
    <citation type="journal article" date="2015" name="Nature">
        <title>rRNA introns, odd ribosomes, and small enigmatic genomes across a large radiation of phyla.</title>
        <authorList>
            <person name="Brown C.T."/>
            <person name="Hug L.A."/>
            <person name="Thomas B.C."/>
            <person name="Sharon I."/>
            <person name="Castelle C.J."/>
            <person name="Singh A."/>
            <person name="Wilkins M.J."/>
            <person name="Williams K.H."/>
            <person name="Banfield J.F."/>
        </authorList>
    </citation>
    <scope>NUCLEOTIDE SEQUENCE [LARGE SCALE GENOMIC DNA]</scope>
</reference>
<keyword evidence="1" id="KW-1133">Transmembrane helix</keyword>
<sequence length="225" mass="24827">MKKYLPFIFLGVGILILVLVFVFIRSKKSADVTDDNGTLVELAFSDRPFASLTPTTDGHYLNLKIEKIKVPKATSMDYELLYSLPDGRAQGVPGTADLKNQSTFERKLLMGSESNGKFRYDEGVEEGALTIRFRDSKGKLLAKFSTKFHLQSNVTELTSIDTNFTYVLDKKPKGIFFITMETFGLPSEASVSEAKGGPYGVFASDILPSGSASGWQNTASNIFYK</sequence>
<keyword evidence="1" id="KW-0812">Transmembrane</keyword>
<comment type="caution">
    <text evidence="2">The sequence shown here is derived from an EMBL/GenBank/DDBJ whole genome shotgun (WGS) entry which is preliminary data.</text>
</comment>